<dbReference type="RefSeq" id="XP_066663980.1">
    <property type="nucleotide sequence ID" value="XM_066818288.1"/>
</dbReference>
<sequence length="458" mass="52132">MQPPTKSIKMEHLVLDRKEHHATSALGSSLPVAENTKVELAHPAKQVSRLETLPEELILNIFKRTPHESFVCLSQASGKLRRISKSPGLRDYHEWQDEMLQACWGIDDRSRIAPGLGGLRSWFTDSNDNRSALWQQLRKDLFCAGCQQPPSSGGEGRGVRSPAASSSSSLWMSDLMHWRQCDTCPDKPLHKTWQFLADGTCLSSASLVRLCPHQSCPAQKTFRELQRQDCHECRSSASPTRLNSIKYKGLLTSWPLLEEPDVATAYQLHQILFAGEDLGAHDSALRLVDRCRLHERLYICPHHPIDGDRERCATQLAPLLRGFGTKKENDPRFRHHGIDPSWWFPSEYEQRITCVYCGVRLALRAKYYYYNGREGTVDWGDRVQPGGTRPKTVRQALFPAVELPPDYPFARHPRLKHLAWCDDAACATNRRGAAYLPALLIRLEEEEADKEGQNKYFR</sequence>
<evidence type="ECO:0000313" key="2">
    <source>
        <dbReference type="EMBL" id="KAK8067227.1"/>
    </source>
</evidence>
<name>A0ABR1V7R8_9PEZI</name>
<reference evidence="2 3" key="1">
    <citation type="submission" date="2023-01" db="EMBL/GenBank/DDBJ databases">
        <title>Analysis of 21 Apiospora genomes using comparative genomics revels a genus with tremendous synthesis potential of carbohydrate active enzymes and secondary metabolites.</title>
        <authorList>
            <person name="Sorensen T."/>
        </authorList>
    </citation>
    <scope>NUCLEOTIDE SEQUENCE [LARGE SCALE GENOMIC DNA]</scope>
    <source>
        <strain evidence="2 3">CBS 114990</strain>
    </source>
</reference>
<keyword evidence="3" id="KW-1185">Reference proteome</keyword>
<comment type="caution">
    <text evidence="2">The sequence shown here is derived from an EMBL/GenBank/DDBJ whole genome shotgun (WGS) entry which is preliminary data.</text>
</comment>
<dbReference type="PROSITE" id="PS50181">
    <property type="entry name" value="FBOX"/>
    <property type="match status" value="1"/>
</dbReference>
<dbReference type="InterPro" id="IPR001810">
    <property type="entry name" value="F-box_dom"/>
</dbReference>
<dbReference type="GeneID" id="92051348"/>
<dbReference type="Proteomes" id="UP001433268">
    <property type="component" value="Unassembled WGS sequence"/>
</dbReference>
<feature type="domain" description="F-box" evidence="1">
    <location>
        <begin position="47"/>
        <end position="98"/>
    </location>
</feature>
<protein>
    <recommendedName>
        <fullName evidence="1">F-box domain-containing protein</fullName>
    </recommendedName>
</protein>
<dbReference type="Pfam" id="PF00646">
    <property type="entry name" value="F-box"/>
    <property type="match status" value="1"/>
</dbReference>
<proteinExistence type="predicted"/>
<dbReference type="EMBL" id="JAQQWN010000009">
    <property type="protein sequence ID" value="KAK8067227.1"/>
    <property type="molecule type" value="Genomic_DNA"/>
</dbReference>
<evidence type="ECO:0000313" key="3">
    <source>
        <dbReference type="Proteomes" id="UP001433268"/>
    </source>
</evidence>
<dbReference type="CDD" id="cd09917">
    <property type="entry name" value="F-box_SF"/>
    <property type="match status" value="1"/>
</dbReference>
<dbReference type="SUPFAM" id="SSF81383">
    <property type="entry name" value="F-box domain"/>
    <property type="match status" value="1"/>
</dbReference>
<accession>A0ABR1V7R8</accession>
<evidence type="ECO:0000259" key="1">
    <source>
        <dbReference type="PROSITE" id="PS50181"/>
    </source>
</evidence>
<gene>
    <name evidence="2" type="ORF">PG997_013974</name>
</gene>
<organism evidence="2 3">
    <name type="scientific">Apiospora hydei</name>
    <dbReference type="NCBI Taxonomy" id="1337664"/>
    <lineage>
        <taxon>Eukaryota</taxon>
        <taxon>Fungi</taxon>
        <taxon>Dikarya</taxon>
        <taxon>Ascomycota</taxon>
        <taxon>Pezizomycotina</taxon>
        <taxon>Sordariomycetes</taxon>
        <taxon>Xylariomycetidae</taxon>
        <taxon>Amphisphaeriales</taxon>
        <taxon>Apiosporaceae</taxon>
        <taxon>Apiospora</taxon>
    </lineage>
</organism>
<dbReference type="InterPro" id="IPR036047">
    <property type="entry name" value="F-box-like_dom_sf"/>
</dbReference>